<reference evidence="2 3" key="1">
    <citation type="journal article" date="2018" name="MBio">
        <title>Comparative Genomics Reveals the Core Gene Toolbox for the Fungus-Insect Symbiosis.</title>
        <authorList>
            <person name="Wang Y."/>
            <person name="Stata M."/>
            <person name="Wang W."/>
            <person name="Stajich J.E."/>
            <person name="White M.M."/>
            <person name="Moncalvo J.M."/>
        </authorList>
    </citation>
    <scope>NUCLEOTIDE SEQUENCE [LARGE SCALE GENOMIC DNA]</scope>
    <source>
        <strain evidence="2 3">SWE-8-4</strain>
    </source>
</reference>
<organism evidence="2 3">
    <name type="scientific">Smittium simulii</name>
    <dbReference type="NCBI Taxonomy" id="133385"/>
    <lineage>
        <taxon>Eukaryota</taxon>
        <taxon>Fungi</taxon>
        <taxon>Fungi incertae sedis</taxon>
        <taxon>Zoopagomycota</taxon>
        <taxon>Kickxellomycotina</taxon>
        <taxon>Harpellomycetes</taxon>
        <taxon>Harpellales</taxon>
        <taxon>Legeriomycetaceae</taxon>
        <taxon>Smittium</taxon>
    </lineage>
</organism>
<keyword evidence="1" id="KW-0732">Signal</keyword>
<comment type="caution">
    <text evidence="2">The sequence shown here is derived from an EMBL/GenBank/DDBJ whole genome shotgun (WGS) entry which is preliminary data.</text>
</comment>
<evidence type="ECO:0000256" key="1">
    <source>
        <dbReference type="SAM" id="SignalP"/>
    </source>
</evidence>
<feature type="chain" id="PRO_5015681854" evidence="1">
    <location>
        <begin position="22"/>
        <end position="308"/>
    </location>
</feature>
<keyword evidence="3" id="KW-1185">Reference proteome</keyword>
<dbReference type="Proteomes" id="UP000245383">
    <property type="component" value="Unassembled WGS sequence"/>
</dbReference>
<gene>
    <name evidence="2" type="ORF">BB561_004802</name>
</gene>
<dbReference type="EMBL" id="MBFR01000247">
    <property type="protein sequence ID" value="PVU90630.1"/>
    <property type="molecule type" value="Genomic_DNA"/>
</dbReference>
<protein>
    <submittedName>
        <fullName evidence="2">Uncharacterized protein</fullName>
    </submittedName>
</protein>
<feature type="signal peptide" evidence="1">
    <location>
        <begin position="1"/>
        <end position="21"/>
    </location>
</feature>
<proteinExistence type="predicted"/>
<dbReference type="AlphaFoldDB" id="A0A2T9YE65"/>
<name>A0A2T9YE65_9FUNG</name>
<accession>A0A2T9YE65</accession>
<sequence length="308" mass="34389">MRAVTFLSLCISCIFYKAVSAAVKNAVVDSYPYPTPSNISYATMKEKCIIKYGSEVFLRDNEQCTCLDDGKIDCIRIGYPESKLETCIRVQGRGKNPYISENRACICMTDGTSVFFLRDDEQCICLDDGKIECFKLDNPNYKLETCARVQGRGKNPYILDNRACACMTDGTSVCGPVYDTTTSTTTEISVEKKNCIDFMPRLQKNALLLLETCICVQGRGKNPYISENRACICMTDGTSVFFLRDDEQCICLDDGKIECFKLDNPNYKLETCARVQGRGKNPYIWENRACICMADGSSVCGPAYTPTS</sequence>
<evidence type="ECO:0000313" key="2">
    <source>
        <dbReference type="EMBL" id="PVU90630.1"/>
    </source>
</evidence>
<evidence type="ECO:0000313" key="3">
    <source>
        <dbReference type="Proteomes" id="UP000245383"/>
    </source>
</evidence>